<accession>A0ABV9JHW3</accession>
<name>A0ABV9JHW3_9GAMM</name>
<protein>
    <submittedName>
        <fullName evidence="1">Uncharacterized protein</fullName>
    </submittedName>
</protein>
<evidence type="ECO:0000313" key="1">
    <source>
        <dbReference type="EMBL" id="MFC4654051.1"/>
    </source>
</evidence>
<dbReference type="EMBL" id="JBHSGB010000003">
    <property type="protein sequence ID" value="MFC4654051.1"/>
    <property type="molecule type" value="Genomic_DNA"/>
</dbReference>
<proteinExistence type="predicted"/>
<sequence length="174" mass="20090">MSDFNSEFGVFQVWLGHFLTTAQMYDADRVFQLERCHQRFHYPYTAFGQRGFLPLDTLAQQAFCQKLAHRGCIPSLLLLGHSLSTDYGDSKRVICDVSGYQYAFRGIEGILLHCADPGFWQESQLFLETPQLYQICSYLQRKWQPLGLNHGNHPVIEFCEMLTEGFAFTMQLDS</sequence>
<comment type="caution">
    <text evidence="1">The sequence shown here is derived from an EMBL/GenBank/DDBJ whole genome shotgun (WGS) entry which is preliminary data.</text>
</comment>
<organism evidence="1 2">
    <name type="scientific">Rheinheimera marina</name>
    <dbReference type="NCBI Taxonomy" id="1774958"/>
    <lineage>
        <taxon>Bacteria</taxon>
        <taxon>Pseudomonadati</taxon>
        <taxon>Pseudomonadota</taxon>
        <taxon>Gammaproteobacteria</taxon>
        <taxon>Chromatiales</taxon>
        <taxon>Chromatiaceae</taxon>
        <taxon>Rheinheimera</taxon>
    </lineage>
</organism>
<dbReference type="RefSeq" id="WP_377331726.1">
    <property type="nucleotide sequence ID" value="NZ_JBHSGB010000003.1"/>
</dbReference>
<gene>
    <name evidence="1" type="ORF">ACFO3I_03310</name>
</gene>
<reference evidence="2" key="1">
    <citation type="journal article" date="2019" name="Int. J. Syst. Evol. Microbiol.">
        <title>The Global Catalogue of Microorganisms (GCM) 10K type strain sequencing project: providing services to taxonomists for standard genome sequencing and annotation.</title>
        <authorList>
            <consortium name="The Broad Institute Genomics Platform"/>
            <consortium name="The Broad Institute Genome Sequencing Center for Infectious Disease"/>
            <person name="Wu L."/>
            <person name="Ma J."/>
        </authorList>
    </citation>
    <scope>NUCLEOTIDE SEQUENCE [LARGE SCALE GENOMIC DNA]</scope>
    <source>
        <strain evidence="2">DT28</strain>
    </source>
</reference>
<evidence type="ECO:0000313" key="2">
    <source>
        <dbReference type="Proteomes" id="UP001595962"/>
    </source>
</evidence>
<dbReference type="Proteomes" id="UP001595962">
    <property type="component" value="Unassembled WGS sequence"/>
</dbReference>
<keyword evidence="2" id="KW-1185">Reference proteome</keyword>